<feature type="region of interest" description="Disordered" evidence="1">
    <location>
        <begin position="53"/>
        <end position="78"/>
    </location>
</feature>
<feature type="chain" id="PRO_5004910727" description="Integrating conjugative element protein" evidence="2">
    <location>
        <begin position="31"/>
        <end position="192"/>
    </location>
</feature>
<evidence type="ECO:0000313" key="4">
    <source>
        <dbReference type="Proteomes" id="UP000019442"/>
    </source>
</evidence>
<reference evidence="3 4" key="1">
    <citation type="journal article" date="2014" name="J Genomics">
        <title>Draft Genome Sequence of the Extremely Halophilic Phototrophic Purple Sulfur Bacterium Halorhodospira halochloris.</title>
        <authorList>
            <person name="Singh K.S."/>
            <person name="Kirksey J."/>
            <person name="Hoff W.D."/>
            <person name="Deole R."/>
        </authorList>
    </citation>
    <scope>NUCLEOTIDE SEQUENCE [LARGE SCALE GENOMIC DNA]</scope>
    <source>
        <strain evidence="3 4">A</strain>
    </source>
</reference>
<organism evidence="3 4">
    <name type="scientific">Ectothiorhodospira haloalkaliphila</name>
    <dbReference type="NCBI Taxonomy" id="421628"/>
    <lineage>
        <taxon>Bacteria</taxon>
        <taxon>Pseudomonadati</taxon>
        <taxon>Pseudomonadota</taxon>
        <taxon>Gammaproteobacteria</taxon>
        <taxon>Chromatiales</taxon>
        <taxon>Ectothiorhodospiraceae</taxon>
        <taxon>Ectothiorhodospira</taxon>
    </lineage>
</organism>
<dbReference type="HOGENOM" id="CLU_119102_0_0_6"/>
<dbReference type="NCBIfam" id="TIGR03765">
    <property type="entry name" value="ICE_PFL_4695"/>
    <property type="match status" value="1"/>
</dbReference>
<evidence type="ECO:0000256" key="1">
    <source>
        <dbReference type="SAM" id="MobiDB-lite"/>
    </source>
</evidence>
<dbReference type="Pfam" id="PF11072">
    <property type="entry name" value="DUF2859"/>
    <property type="match status" value="1"/>
</dbReference>
<dbReference type="RefSeq" id="WP_025282641.1">
    <property type="nucleotide sequence ID" value="NZ_CP007268.1"/>
</dbReference>
<dbReference type="KEGG" id="hhc:M911_14250"/>
<dbReference type="EMBL" id="CP007268">
    <property type="protein sequence ID" value="AHK80114.1"/>
    <property type="molecule type" value="Genomic_DNA"/>
</dbReference>
<dbReference type="InterPro" id="IPR021300">
    <property type="entry name" value="Integr_conj_element_PFL4695"/>
</dbReference>
<keyword evidence="4" id="KW-1185">Reference proteome</keyword>
<name>W8KK34_9GAMM</name>
<feature type="signal peptide" evidence="2">
    <location>
        <begin position="1"/>
        <end position="30"/>
    </location>
</feature>
<dbReference type="OrthoDB" id="8560395at2"/>
<gene>
    <name evidence="3" type="ORF">M911_14250</name>
</gene>
<feature type="compositionally biased region" description="Polar residues" evidence="1">
    <location>
        <begin position="61"/>
        <end position="71"/>
    </location>
</feature>
<accession>W8KK34</accession>
<dbReference type="Proteomes" id="UP000019442">
    <property type="component" value="Chromosome"/>
</dbReference>
<evidence type="ECO:0000313" key="3">
    <source>
        <dbReference type="EMBL" id="AHK80114.1"/>
    </source>
</evidence>
<dbReference type="AlphaFoldDB" id="W8KK34"/>
<reference evidence="4" key="2">
    <citation type="submission" date="2014-02" db="EMBL/GenBank/DDBJ databases">
        <title>Draft Genome Sequence of extremely halophilic bacteria Halorhodospira halochloris.</title>
        <authorList>
            <person name="Singh K.S."/>
        </authorList>
    </citation>
    <scope>NUCLEOTIDE SEQUENCE [LARGE SCALE GENOMIC DNA]</scope>
    <source>
        <strain evidence="4">A</strain>
    </source>
</reference>
<sequence>MNDPSPARRPWLCLLTLVCLWGLPSLPVSAGPVVIFDSGQTVPLAPYRAPLEAEEADSGPGLTTSPVSPGQSPGGVVDLASRLPLTTPALRPGRLAEDARGDVLERLQYLPRPFCVLGTDRFSLQWLVTHRAVLRREQVACLVVEVPDEAAYQRLQQAAEGVPLTPIPGEDLAAQFGLSVYPVLITREGFEQ</sequence>
<proteinExistence type="predicted"/>
<evidence type="ECO:0008006" key="5">
    <source>
        <dbReference type="Google" id="ProtNLM"/>
    </source>
</evidence>
<protein>
    <recommendedName>
        <fullName evidence="5">Integrating conjugative element protein</fullName>
    </recommendedName>
</protein>
<keyword evidence="2" id="KW-0732">Signal</keyword>
<evidence type="ECO:0000256" key="2">
    <source>
        <dbReference type="SAM" id="SignalP"/>
    </source>
</evidence>